<dbReference type="GO" id="GO:0006011">
    <property type="term" value="P:UDP-alpha-D-glucose metabolic process"/>
    <property type="evidence" value="ECO:0007669"/>
    <property type="project" value="InterPro"/>
</dbReference>
<dbReference type="InterPro" id="IPR029044">
    <property type="entry name" value="Nucleotide-diphossugar_trans"/>
</dbReference>
<dbReference type="PANTHER" id="PTHR43197">
    <property type="entry name" value="UTP--GLUCOSE-1-PHOSPHATE URIDYLYLTRANSFERASE"/>
    <property type="match status" value="1"/>
</dbReference>
<dbReference type="InterPro" id="IPR005835">
    <property type="entry name" value="NTP_transferase_dom"/>
</dbReference>
<evidence type="ECO:0000256" key="4">
    <source>
        <dbReference type="ARBA" id="ARBA00022695"/>
    </source>
</evidence>
<dbReference type="SUPFAM" id="SSF53448">
    <property type="entry name" value="Nucleotide-diphospho-sugar transferases"/>
    <property type="match status" value="1"/>
</dbReference>
<dbReference type="EMBL" id="DYVF01000040">
    <property type="protein sequence ID" value="HJG30883.1"/>
    <property type="molecule type" value="Genomic_DNA"/>
</dbReference>
<dbReference type="InterPro" id="IPR005771">
    <property type="entry name" value="GalU_uridylyltTrfase_bac/arc"/>
</dbReference>
<gene>
    <name evidence="7" type="ORF">K8U80_05750</name>
</gene>
<dbReference type="EC" id="2.7.7.9" evidence="2"/>
<accession>A0A921LT53</accession>
<organism evidence="7 8">
    <name type="scientific">Collinsella ihumii</name>
    <dbReference type="NCBI Taxonomy" id="1720204"/>
    <lineage>
        <taxon>Bacteria</taxon>
        <taxon>Bacillati</taxon>
        <taxon>Actinomycetota</taxon>
        <taxon>Coriobacteriia</taxon>
        <taxon>Coriobacteriales</taxon>
        <taxon>Coriobacteriaceae</taxon>
        <taxon>Collinsella</taxon>
    </lineage>
</organism>
<evidence type="ECO:0000256" key="1">
    <source>
        <dbReference type="ARBA" id="ARBA00006890"/>
    </source>
</evidence>
<name>A0A921LT53_9ACTN</name>
<dbReference type="Proteomes" id="UP000746751">
    <property type="component" value="Unassembled WGS sequence"/>
</dbReference>
<evidence type="ECO:0000313" key="7">
    <source>
        <dbReference type="EMBL" id="HJG30883.1"/>
    </source>
</evidence>
<reference evidence="7" key="2">
    <citation type="submission" date="2021-09" db="EMBL/GenBank/DDBJ databases">
        <authorList>
            <person name="Gilroy R."/>
        </authorList>
    </citation>
    <scope>NUCLEOTIDE SEQUENCE</scope>
    <source>
        <strain evidence="7">ChiGjej2B2-7701</strain>
    </source>
</reference>
<dbReference type="AlphaFoldDB" id="A0A921LT53"/>
<evidence type="ECO:0000259" key="6">
    <source>
        <dbReference type="Pfam" id="PF00483"/>
    </source>
</evidence>
<protein>
    <recommendedName>
        <fullName evidence="2">UTP--glucose-1-phosphate uridylyltransferase</fullName>
        <ecNumber evidence="2">2.7.7.9</ecNumber>
    </recommendedName>
</protein>
<evidence type="ECO:0000256" key="3">
    <source>
        <dbReference type="ARBA" id="ARBA00022679"/>
    </source>
</evidence>
<evidence type="ECO:0000256" key="2">
    <source>
        <dbReference type="ARBA" id="ARBA00012415"/>
    </source>
</evidence>
<evidence type="ECO:0000256" key="5">
    <source>
        <dbReference type="ARBA" id="ARBA00048128"/>
    </source>
</evidence>
<dbReference type="CDD" id="cd02541">
    <property type="entry name" value="UGPase_prokaryotic"/>
    <property type="match status" value="1"/>
</dbReference>
<sequence>MKAIIPAAGLGTRFLPSTKCTPKEMLPVLDKPVIQYVVEEALAPEEVDDVIIVTSPGKPELLSYFQPDRSLEGLLRERGKAAYADAVAAAGNMPVDFRYQYEPRGLGHAIRSAADAVAGESFLVLLGDYVVPSRDICTKMMTVSQAHAGASVIAVAPCSPEEVSRYGVIAGERVGTVPGSGEPADDEPGAVWRVSGLVEKPAPEDAPSNLYIVGRYLLSPLVMDLLGDQEPGKGGEIQLTDAMARSLEREAMYAVVIDPLSGYDTGTPSGWMATNALMAAEDPRFRDAFWEAIDERGGLKR</sequence>
<dbReference type="Pfam" id="PF00483">
    <property type="entry name" value="NTP_transferase"/>
    <property type="match status" value="1"/>
</dbReference>
<comment type="catalytic activity">
    <reaction evidence="5">
        <text>alpha-D-glucose 1-phosphate + UTP + H(+) = UDP-alpha-D-glucose + diphosphate</text>
        <dbReference type="Rhea" id="RHEA:19889"/>
        <dbReference type="ChEBI" id="CHEBI:15378"/>
        <dbReference type="ChEBI" id="CHEBI:33019"/>
        <dbReference type="ChEBI" id="CHEBI:46398"/>
        <dbReference type="ChEBI" id="CHEBI:58601"/>
        <dbReference type="ChEBI" id="CHEBI:58885"/>
        <dbReference type="EC" id="2.7.7.9"/>
    </reaction>
</comment>
<comment type="caution">
    <text evidence="7">The sequence shown here is derived from an EMBL/GenBank/DDBJ whole genome shotgun (WGS) entry which is preliminary data.</text>
</comment>
<reference evidence="7" key="1">
    <citation type="journal article" date="2021" name="PeerJ">
        <title>Extensive microbial diversity within the chicken gut microbiome revealed by metagenomics and culture.</title>
        <authorList>
            <person name="Gilroy R."/>
            <person name="Ravi A."/>
            <person name="Getino M."/>
            <person name="Pursley I."/>
            <person name="Horton D.L."/>
            <person name="Alikhan N.F."/>
            <person name="Baker D."/>
            <person name="Gharbi K."/>
            <person name="Hall N."/>
            <person name="Watson M."/>
            <person name="Adriaenssens E.M."/>
            <person name="Foster-Nyarko E."/>
            <person name="Jarju S."/>
            <person name="Secka A."/>
            <person name="Antonio M."/>
            <person name="Oren A."/>
            <person name="Chaudhuri R.R."/>
            <person name="La Ragione R."/>
            <person name="Hildebrand F."/>
            <person name="Pallen M.J."/>
        </authorList>
    </citation>
    <scope>NUCLEOTIDE SEQUENCE</scope>
    <source>
        <strain evidence="7">ChiGjej2B2-7701</strain>
    </source>
</reference>
<dbReference type="PANTHER" id="PTHR43197:SF1">
    <property type="entry name" value="UTP--GLUCOSE-1-PHOSPHATE URIDYLYLTRANSFERASE"/>
    <property type="match status" value="1"/>
</dbReference>
<dbReference type="Gene3D" id="3.90.550.10">
    <property type="entry name" value="Spore Coat Polysaccharide Biosynthesis Protein SpsA, Chain A"/>
    <property type="match status" value="1"/>
</dbReference>
<feature type="domain" description="Nucleotidyl transferase" evidence="6">
    <location>
        <begin position="2"/>
        <end position="276"/>
    </location>
</feature>
<keyword evidence="4 7" id="KW-0548">Nucleotidyltransferase</keyword>
<proteinExistence type="inferred from homology"/>
<dbReference type="GO" id="GO:0003983">
    <property type="term" value="F:UTP:glucose-1-phosphate uridylyltransferase activity"/>
    <property type="evidence" value="ECO:0007669"/>
    <property type="project" value="UniProtKB-EC"/>
</dbReference>
<comment type="similarity">
    <text evidence="1">Belongs to the UDPGP type 2 family.</text>
</comment>
<keyword evidence="3" id="KW-0808">Transferase</keyword>
<evidence type="ECO:0000313" key="8">
    <source>
        <dbReference type="Proteomes" id="UP000746751"/>
    </source>
</evidence>